<feature type="transmembrane region" description="Helical" evidence="7">
    <location>
        <begin position="15"/>
        <end position="35"/>
    </location>
</feature>
<dbReference type="EMBL" id="BMJJ01000004">
    <property type="protein sequence ID" value="GGD18862.1"/>
    <property type="molecule type" value="Genomic_DNA"/>
</dbReference>
<evidence type="ECO:0000256" key="7">
    <source>
        <dbReference type="SAM" id="Phobius"/>
    </source>
</evidence>
<comment type="subcellular location">
    <subcellularLocation>
        <location evidence="1">Membrane</location>
        <topology evidence="1">Multi-pass membrane protein</topology>
    </subcellularLocation>
</comment>
<dbReference type="GO" id="GO:0006508">
    <property type="term" value="P:proteolysis"/>
    <property type="evidence" value="ECO:0007669"/>
    <property type="project" value="UniProtKB-KW"/>
</dbReference>
<evidence type="ECO:0000313" key="9">
    <source>
        <dbReference type="EMBL" id="GGD18862.1"/>
    </source>
</evidence>
<evidence type="ECO:0000256" key="5">
    <source>
        <dbReference type="ARBA" id="ARBA00022989"/>
    </source>
</evidence>
<dbReference type="RefSeq" id="WP_188850654.1">
    <property type="nucleotide sequence ID" value="NZ_BMJJ01000004.1"/>
</dbReference>
<reference evidence="9" key="1">
    <citation type="journal article" date="2014" name="Int. J. Syst. Evol. Microbiol.">
        <title>Complete genome sequence of Corynebacterium casei LMG S-19264T (=DSM 44701T), isolated from a smear-ripened cheese.</title>
        <authorList>
            <consortium name="US DOE Joint Genome Institute (JGI-PGF)"/>
            <person name="Walter F."/>
            <person name="Albersmeier A."/>
            <person name="Kalinowski J."/>
            <person name="Ruckert C."/>
        </authorList>
    </citation>
    <scope>NUCLEOTIDE SEQUENCE</scope>
    <source>
        <strain evidence="9">CGMCC 1.15493</strain>
    </source>
</reference>
<feature type="transmembrane region" description="Helical" evidence="7">
    <location>
        <begin position="88"/>
        <end position="107"/>
    </location>
</feature>
<feature type="transmembrane region" description="Helical" evidence="7">
    <location>
        <begin position="185"/>
        <end position="207"/>
    </location>
</feature>
<gene>
    <name evidence="9" type="ORF">GCM10011335_22180</name>
</gene>
<dbReference type="Proteomes" id="UP000613160">
    <property type="component" value="Unassembled WGS sequence"/>
</dbReference>
<comment type="similarity">
    <text evidence="2">Belongs to the peptidase S54 family.</text>
</comment>
<feature type="transmembrane region" description="Helical" evidence="7">
    <location>
        <begin position="213"/>
        <end position="232"/>
    </location>
</feature>
<dbReference type="PANTHER" id="PTHR43731">
    <property type="entry name" value="RHOMBOID PROTEASE"/>
    <property type="match status" value="1"/>
</dbReference>
<keyword evidence="10" id="KW-1185">Reference proteome</keyword>
<dbReference type="PANTHER" id="PTHR43731:SF14">
    <property type="entry name" value="PRESENILIN-ASSOCIATED RHOMBOID-LIKE PROTEIN, MITOCHONDRIAL"/>
    <property type="match status" value="1"/>
</dbReference>
<evidence type="ECO:0000256" key="6">
    <source>
        <dbReference type="ARBA" id="ARBA00023136"/>
    </source>
</evidence>
<evidence type="ECO:0000256" key="3">
    <source>
        <dbReference type="ARBA" id="ARBA00022692"/>
    </source>
</evidence>
<organism evidence="9 10">
    <name type="scientific">Aureimonas glaciei</name>
    <dbReference type="NCBI Taxonomy" id="1776957"/>
    <lineage>
        <taxon>Bacteria</taxon>
        <taxon>Pseudomonadati</taxon>
        <taxon>Pseudomonadota</taxon>
        <taxon>Alphaproteobacteria</taxon>
        <taxon>Hyphomicrobiales</taxon>
        <taxon>Aurantimonadaceae</taxon>
        <taxon>Aureimonas</taxon>
    </lineage>
</organism>
<keyword evidence="9" id="KW-0645">Protease</keyword>
<dbReference type="AlphaFoldDB" id="A0A916XX71"/>
<dbReference type="SUPFAM" id="SSF144091">
    <property type="entry name" value="Rhomboid-like"/>
    <property type="match status" value="1"/>
</dbReference>
<reference evidence="9" key="2">
    <citation type="submission" date="2020-09" db="EMBL/GenBank/DDBJ databases">
        <authorList>
            <person name="Sun Q."/>
            <person name="Zhou Y."/>
        </authorList>
    </citation>
    <scope>NUCLEOTIDE SEQUENCE</scope>
    <source>
        <strain evidence="9">CGMCC 1.15493</strain>
    </source>
</reference>
<feature type="transmembrane region" description="Helical" evidence="7">
    <location>
        <begin position="138"/>
        <end position="159"/>
    </location>
</feature>
<keyword evidence="3 7" id="KW-0812">Transmembrane</keyword>
<evidence type="ECO:0000259" key="8">
    <source>
        <dbReference type="Pfam" id="PF01694"/>
    </source>
</evidence>
<evidence type="ECO:0000313" key="10">
    <source>
        <dbReference type="Proteomes" id="UP000613160"/>
    </source>
</evidence>
<feature type="transmembrane region" description="Helical" evidence="7">
    <location>
        <begin position="114"/>
        <end position="132"/>
    </location>
</feature>
<dbReference type="Pfam" id="PF01694">
    <property type="entry name" value="Rhomboid"/>
    <property type="match status" value="1"/>
</dbReference>
<evidence type="ECO:0000256" key="4">
    <source>
        <dbReference type="ARBA" id="ARBA00022801"/>
    </source>
</evidence>
<dbReference type="InterPro" id="IPR035952">
    <property type="entry name" value="Rhomboid-like_sf"/>
</dbReference>
<feature type="domain" description="Peptidase S54 rhomboid" evidence="8">
    <location>
        <begin position="73"/>
        <end position="228"/>
    </location>
</feature>
<dbReference type="GO" id="GO:0016020">
    <property type="term" value="C:membrane"/>
    <property type="evidence" value="ECO:0007669"/>
    <property type="project" value="UniProtKB-SubCell"/>
</dbReference>
<protein>
    <submittedName>
        <fullName evidence="9">Rhomboid family intramembrane serine protease</fullName>
    </submittedName>
</protein>
<keyword evidence="5 7" id="KW-1133">Transmembrane helix</keyword>
<accession>A0A916XX71</accession>
<evidence type="ECO:0000256" key="1">
    <source>
        <dbReference type="ARBA" id="ARBA00004141"/>
    </source>
</evidence>
<sequence>MSIDETPRVRANPPIFNVPGVVLAALVVFIAIQAIRSFVLSVETDDWLITEFSFVAGCYAENCTAQFGRDAGAQLWSPLTYAFLHGDWMHVGLNAIWMLAFGTPVARRLGTVRVLAFAALGAIAGALTFYVFNPDLIVPVIGASGIVSALMGGACRFAFGSMGHHRSARSLPLLSIRQALSDRTVIFFVVIFFATNLLTASGLGGFIDGGASVAWQAHLGGFVFGFLGLALFEPNRRQPMPADEDDLRSAAD</sequence>
<dbReference type="InterPro" id="IPR022764">
    <property type="entry name" value="Peptidase_S54_rhomboid_dom"/>
</dbReference>
<proteinExistence type="inferred from homology"/>
<evidence type="ECO:0000256" key="2">
    <source>
        <dbReference type="ARBA" id="ARBA00009045"/>
    </source>
</evidence>
<dbReference type="GO" id="GO:0004252">
    <property type="term" value="F:serine-type endopeptidase activity"/>
    <property type="evidence" value="ECO:0007669"/>
    <property type="project" value="InterPro"/>
</dbReference>
<comment type="caution">
    <text evidence="9">The sequence shown here is derived from an EMBL/GenBank/DDBJ whole genome shotgun (WGS) entry which is preliminary data.</text>
</comment>
<dbReference type="Gene3D" id="1.20.1540.10">
    <property type="entry name" value="Rhomboid-like"/>
    <property type="match status" value="1"/>
</dbReference>
<dbReference type="InterPro" id="IPR050925">
    <property type="entry name" value="Rhomboid_protease_S54"/>
</dbReference>
<name>A0A916XX71_9HYPH</name>
<keyword evidence="6 7" id="KW-0472">Membrane</keyword>
<keyword evidence="4" id="KW-0378">Hydrolase</keyword>